<evidence type="ECO:0000313" key="5">
    <source>
        <dbReference type="EMBL" id="PPK29311.1"/>
    </source>
</evidence>
<dbReference type="AlphaFoldDB" id="A0A2S6EVX4"/>
<dbReference type="InterPro" id="IPR025166">
    <property type="entry name" value="Integrase_DNA_bind_dom"/>
</dbReference>
<evidence type="ECO:0000256" key="1">
    <source>
        <dbReference type="ARBA" id="ARBA00008857"/>
    </source>
</evidence>
<dbReference type="GO" id="GO:0006310">
    <property type="term" value="P:DNA recombination"/>
    <property type="evidence" value="ECO:0007669"/>
    <property type="project" value="UniProtKB-KW"/>
</dbReference>
<proteinExistence type="inferred from homology"/>
<dbReference type="Gene3D" id="1.10.443.10">
    <property type="entry name" value="Intergrase catalytic core"/>
    <property type="match status" value="1"/>
</dbReference>
<evidence type="ECO:0000256" key="3">
    <source>
        <dbReference type="ARBA" id="ARBA00023125"/>
    </source>
</evidence>
<keyword evidence="3" id="KW-0238">DNA-binding</keyword>
<dbReference type="PROSITE" id="PS51900">
    <property type="entry name" value="CB"/>
    <property type="match status" value="1"/>
</dbReference>
<comment type="similarity">
    <text evidence="1">Belongs to the 'phage' integrase family.</text>
</comment>
<dbReference type="Gene3D" id="3.30.160.390">
    <property type="entry name" value="Integrase, DNA-binding domain"/>
    <property type="match status" value="1"/>
</dbReference>
<dbReference type="Pfam" id="PF00589">
    <property type="entry name" value="Phage_integrase"/>
    <property type="match status" value="1"/>
</dbReference>
<dbReference type="SUPFAM" id="SSF56349">
    <property type="entry name" value="DNA breaking-rejoining enzymes"/>
    <property type="match status" value="1"/>
</dbReference>
<name>A0A2S6EVX4_LEGPN</name>
<evidence type="ECO:0000256" key="4">
    <source>
        <dbReference type="ARBA" id="ARBA00023172"/>
    </source>
</evidence>
<dbReference type="Gene3D" id="1.10.150.130">
    <property type="match status" value="1"/>
</dbReference>
<keyword evidence="4" id="KW-0233">DNA recombination</keyword>
<evidence type="ECO:0000313" key="6">
    <source>
        <dbReference type="Proteomes" id="UP000239239"/>
    </source>
</evidence>
<dbReference type="GO" id="GO:0003677">
    <property type="term" value="F:DNA binding"/>
    <property type="evidence" value="ECO:0007669"/>
    <property type="project" value="UniProtKB-UniRule"/>
</dbReference>
<sequence length="394" mass="45373">MEKFTHNKIANLSAEKNRYHITEGNGFCLRVSPKGTKTWFYRYKFGGKEKWLTIGNFPVMGVAEARKAFNDLWEIRQSDQDPEEIIQKKLLQKNNNVKTLVSDWYNNYIVKHRKQPQQIKQQIDADIIPLLGTLEIEKIQPRDISKALDNIVQRGSPVHANKVLSTLKQAFNYAVSRGEITINPAINIRARDIGGLEKPRDRNLDLDEIKKIWLFLDSDEHSISIQIKNAIKIILLTGARTGELRLAKWSEFNFDKSLWIIPPENNKIGLSMKIHLSELTKKLLLEIKEITLSNFVLAGVDDDSPLGDKSISKAIQRIQKRVGIPQWTAHDLRRTFATQLGETLRIDPVVIEKCLGHKMPKIMATYNKDEMLYQRKEALDKWGSLIEELTITKQ</sequence>
<dbReference type="OrthoDB" id="9795573at2"/>
<dbReference type="PANTHER" id="PTHR30629:SF2">
    <property type="entry name" value="PROPHAGE INTEGRASE INTS-RELATED"/>
    <property type="match status" value="1"/>
</dbReference>
<comment type="caution">
    <text evidence="5">The sequence shown here is derived from an EMBL/GenBank/DDBJ whole genome shotgun (WGS) entry which is preliminary data.</text>
</comment>
<dbReference type="RefSeq" id="WP_027228168.1">
    <property type="nucleotide sequence ID" value="NZ_CP017601.1"/>
</dbReference>
<dbReference type="Proteomes" id="UP000239239">
    <property type="component" value="Unassembled WGS sequence"/>
</dbReference>
<evidence type="ECO:0000256" key="2">
    <source>
        <dbReference type="ARBA" id="ARBA00022908"/>
    </source>
</evidence>
<dbReference type="PANTHER" id="PTHR30629">
    <property type="entry name" value="PROPHAGE INTEGRASE"/>
    <property type="match status" value="1"/>
</dbReference>
<keyword evidence="2" id="KW-0229">DNA integration</keyword>
<gene>
    <name evidence="5" type="ORF">C3928_13200</name>
</gene>
<dbReference type="InterPro" id="IPR010998">
    <property type="entry name" value="Integrase_recombinase_N"/>
</dbReference>
<dbReference type="InterPro" id="IPR002104">
    <property type="entry name" value="Integrase_catalytic"/>
</dbReference>
<protein>
    <submittedName>
        <fullName evidence="5">Site-specific integrase</fullName>
    </submittedName>
</protein>
<dbReference type="InterPro" id="IPR050808">
    <property type="entry name" value="Phage_Integrase"/>
</dbReference>
<dbReference type="CDD" id="cd00801">
    <property type="entry name" value="INT_P4_C"/>
    <property type="match status" value="1"/>
</dbReference>
<reference evidence="5 6" key="1">
    <citation type="submission" date="2018-02" db="EMBL/GenBank/DDBJ databases">
        <title>Draft genome sequences of four Legionella pneumophila clinical strains isolated in Ontario.</title>
        <authorList>
            <person name="Fortuna A."/>
            <person name="Ramnarine R."/>
            <person name="Li A."/>
            <person name="Frantz C."/>
            <person name="Mallo G."/>
        </authorList>
    </citation>
    <scope>NUCLEOTIDE SEQUENCE [LARGE SCALE GENOMIC DNA]</scope>
    <source>
        <strain evidence="5 6">LG61</strain>
    </source>
</reference>
<organism evidence="5 6">
    <name type="scientific">Legionella pneumophila</name>
    <dbReference type="NCBI Taxonomy" id="446"/>
    <lineage>
        <taxon>Bacteria</taxon>
        <taxon>Pseudomonadati</taxon>
        <taxon>Pseudomonadota</taxon>
        <taxon>Gammaproteobacteria</taxon>
        <taxon>Legionellales</taxon>
        <taxon>Legionellaceae</taxon>
        <taxon>Legionella</taxon>
    </lineage>
</organism>
<dbReference type="InterPro" id="IPR011010">
    <property type="entry name" value="DNA_brk_join_enz"/>
</dbReference>
<accession>A0A2S6EVX4</accession>
<dbReference type="InterPro" id="IPR038488">
    <property type="entry name" value="Integrase_DNA-bd_sf"/>
</dbReference>
<dbReference type="Pfam" id="PF22022">
    <property type="entry name" value="Phage_int_M"/>
    <property type="match status" value="1"/>
</dbReference>
<dbReference type="EMBL" id="PQWY01000018">
    <property type="protein sequence ID" value="PPK29311.1"/>
    <property type="molecule type" value="Genomic_DNA"/>
</dbReference>
<dbReference type="GO" id="GO:0015074">
    <property type="term" value="P:DNA integration"/>
    <property type="evidence" value="ECO:0007669"/>
    <property type="project" value="UniProtKB-KW"/>
</dbReference>
<dbReference type="InterPro" id="IPR044068">
    <property type="entry name" value="CB"/>
</dbReference>
<dbReference type="PROSITE" id="PS51898">
    <property type="entry name" value="TYR_RECOMBINASE"/>
    <property type="match status" value="1"/>
</dbReference>
<dbReference type="InterPro" id="IPR013762">
    <property type="entry name" value="Integrase-like_cat_sf"/>
</dbReference>
<dbReference type="Pfam" id="PF13356">
    <property type="entry name" value="Arm-DNA-bind_3"/>
    <property type="match status" value="1"/>
</dbReference>
<dbReference type="InterPro" id="IPR053876">
    <property type="entry name" value="Phage_int_M"/>
</dbReference>